<dbReference type="OrthoDB" id="3520350at2759"/>
<dbReference type="GeneID" id="59257306"/>
<dbReference type="RefSeq" id="XP_037195742.1">
    <property type="nucleotide sequence ID" value="XM_037333614.1"/>
</dbReference>
<proteinExistence type="predicted"/>
<evidence type="ECO:0000313" key="2">
    <source>
        <dbReference type="Proteomes" id="UP000531561"/>
    </source>
</evidence>
<gene>
    <name evidence="1" type="ORF">Bfra_003203</name>
</gene>
<organism evidence="1 2">
    <name type="scientific">Botrytis fragariae</name>
    <dbReference type="NCBI Taxonomy" id="1964551"/>
    <lineage>
        <taxon>Eukaryota</taxon>
        <taxon>Fungi</taxon>
        <taxon>Dikarya</taxon>
        <taxon>Ascomycota</taxon>
        <taxon>Pezizomycotina</taxon>
        <taxon>Leotiomycetes</taxon>
        <taxon>Helotiales</taxon>
        <taxon>Sclerotiniaceae</taxon>
        <taxon>Botrytis</taxon>
    </lineage>
</organism>
<dbReference type="Proteomes" id="UP000531561">
    <property type="component" value="Unassembled WGS sequence"/>
</dbReference>
<keyword evidence="2" id="KW-1185">Reference proteome</keyword>
<comment type="caution">
    <text evidence="1">The sequence shown here is derived from an EMBL/GenBank/DDBJ whole genome shotgun (WGS) entry which is preliminary data.</text>
</comment>
<accession>A0A8H6ELL8</accession>
<name>A0A8H6ELL8_9HELO</name>
<sequence>MACSCIRTYFSKLSHKQHQKSILRQDQKDAQIKVDEETKFNTGMNAQIEAITEPRLGMGDITEEEYDRGVIDYREYEPITITLNDVHGVTHIQEVINFNLSVPLDELSNLDRIETAGKELSSESQDIVEMVESNHTPMTNEFCDRENLQIVEVNNPAITNESSDKESLEMVAIDMDGQETRITWREFPRNIFCYTSNSNSNSHLIYALSHLHHLNPKMPFSNLSSFNRLFGHHCPHPTHCPTCQTGIYNSKLPKKTPKETISFRSIVEEHFTSIIRADPRIIKRRLHVFVGQPITLHLATSENEYVHEYLCFDWGKPESLNLDFQEKSVKTQQDLVNSWELAERVSPKEGKRMVIKRGFVVTRVDTEICRSMYPRSPTRYWKAKHTLLREYVDL</sequence>
<reference evidence="1 2" key="1">
    <citation type="journal article" date="2020" name="Phytopathology">
        <title>A high-quality genome resource of Botrytis fragariae, a new and rapidly spreading fungal pathogen causing strawberry gray mold in the U.S.A.</title>
        <authorList>
            <person name="Wu Y."/>
            <person name="Saski C.A."/>
            <person name="Schnabel G."/>
            <person name="Xiao S."/>
            <person name="Hu M."/>
        </authorList>
    </citation>
    <scope>NUCLEOTIDE SEQUENCE [LARGE SCALE GENOMIC DNA]</scope>
    <source>
        <strain evidence="1 2">BVB16</strain>
    </source>
</reference>
<protein>
    <submittedName>
        <fullName evidence="1">Uncharacterized protein</fullName>
    </submittedName>
</protein>
<evidence type="ECO:0000313" key="1">
    <source>
        <dbReference type="EMBL" id="KAF5876796.1"/>
    </source>
</evidence>
<dbReference type="AlphaFoldDB" id="A0A8H6ELL8"/>
<dbReference type="EMBL" id="JABFCT010000004">
    <property type="protein sequence ID" value="KAF5876796.1"/>
    <property type="molecule type" value="Genomic_DNA"/>
</dbReference>